<dbReference type="CDD" id="cd22647">
    <property type="entry name" value="CTF3_NTD_HEAT"/>
    <property type="match status" value="1"/>
</dbReference>
<evidence type="ECO:0000313" key="7">
    <source>
        <dbReference type="EMBL" id="KKA25385.1"/>
    </source>
</evidence>
<dbReference type="InterPro" id="IPR012485">
    <property type="entry name" value="CENP-I"/>
</dbReference>
<accession>A0A0F4Z4X8</accession>
<sequence>MSSDADSGGGGGNPDDRLKSLRNAVDHLEAGICSLIDFILPATIASDAYEIGIPTETLEQLIDIITKPNHLDQATITTLIKNLYALEKIPSIIVTKIVGCLGPSKSKPSPATQALLLRWLLLVYDCLEDQSHLSKLYAVLFNNLDMISLRRPLCHLLSLITRRKHVKPFRIQALMELLRNVGDDERELMGFLRVFKNYYPDIIVGDVGRSRKASFFFKHPDPEWSAHLKELQDRNRERVMSSTTSTTFQVVRRGGVKRSKVESVIPDVQTSRVQPSHTSLEELRNVTDFVENLEKIELPNQMVSVLGDRLAQKYMLLVGPKIAKLRLEDWLETFLKDEFERANLAESDEPEALGYVLSVATEYVRSTKQLPGAIQSFIKAYLRSWNGRDNRSQILNLLEFLPKGPYEDLRREFLEPLENAILDHTPSSRTALLDFYFSLIRQWGVSLRTEESAPGAAGFTPLISLITHAELLCLSVLEVPFTTYDRDTKPPKPISTSILQLYTGLANLYSHAADNGNIRLTIPLAPTVYHLAFTSSLAQISLLCAVLATYKSSFEESLASQTLQSPKPGGALYPTQMVGQFNGYIMDLCNLVWRNRGLNSEDPNALGCLLPAPTIAALTEYINDSNETMRRRKRPEGPAFHYTLPTMFSLSHHVALADHSAACFADFEDQQVTKEDQARLRRPVTQKALTALEKEGGVKVSWQEYRLKMLDWFDDRGSLGIGKLMRSTMKALRKET</sequence>
<dbReference type="Proteomes" id="UP000053958">
    <property type="component" value="Unassembled WGS sequence"/>
</dbReference>
<keyword evidence="4" id="KW-0158">Chromosome</keyword>
<dbReference type="GeneID" id="25312617"/>
<dbReference type="GO" id="GO:0000070">
    <property type="term" value="P:mitotic sister chromatid segregation"/>
    <property type="evidence" value="ECO:0007669"/>
    <property type="project" value="TreeGrafter"/>
</dbReference>
<evidence type="ECO:0000256" key="4">
    <source>
        <dbReference type="ARBA" id="ARBA00022454"/>
    </source>
</evidence>
<dbReference type="GO" id="GO:0005634">
    <property type="term" value="C:nucleus"/>
    <property type="evidence" value="ECO:0007669"/>
    <property type="project" value="UniProtKB-SubCell"/>
</dbReference>
<dbReference type="PANTHER" id="PTHR48208">
    <property type="entry name" value="CENTROMERE PROTEIN I"/>
    <property type="match status" value="1"/>
</dbReference>
<dbReference type="EMBL" id="LASV01000023">
    <property type="protein sequence ID" value="KKA25385.1"/>
    <property type="molecule type" value="Genomic_DNA"/>
</dbReference>
<keyword evidence="8" id="KW-1185">Reference proteome</keyword>
<evidence type="ECO:0000256" key="3">
    <source>
        <dbReference type="ARBA" id="ARBA00005470"/>
    </source>
</evidence>
<gene>
    <name evidence="7" type="ORF">T310_0563</name>
</gene>
<comment type="caution">
    <text evidence="7">The sequence shown here is derived from an EMBL/GenBank/DDBJ whole genome shotgun (WGS) entry which is preliminary data.</text>
</comment>
<evidence type="ECO:0000256" key="2">
    <source>
        <dbReference type="ARBA" id="ARBA00004584"/>
    </source>
</evidence>
<dbReference type="AlphaFoldDB" id="A0A0F4Z4X8"/>
<reference evidence="7 8" key="1">
    <citation type="submission" date="2015-04" db="EMBL/GenBank/DDBJ databases">
        <authorList>
            <person name="Heijne W.H."/>
            <person name="Fedorova N.D."/>
            <person name="Nierman W.C."/>
            <person name="Vollebregt A.W."/>
            <person name="Zhao Z."/>
            <person name="Wu L."/>
            <person name="Kumar M."/>
            <person name="Stam H."/>
            <person name="van den Berg M.A."/>
            <person name="Pel H.J."/>
        </authorList>
    </citation>
    <scope>NUCLEOTIDE SEQUENCE [LARGE SCALE GENOMIC DNA]</scope>
    <source>
        <strain evidence="7 8">CBS 393.64</strain>
    </source>
</reference>
<protein>
    <submittedName>
        <fullName evidence="7">Mis6 domain protein</fullName>
    </submittedName>
</protein>
<dbReference type="OrthoDB" id="378564at2759"/>
<keyword evidence="5" id="KW-0539">Nucleus</keyword>
<evidence type="ECO:0000256" key="6">
    <source>
        <dbReference type="ARBA" id="ARBA00023328"/>
    </source>
</evidence>
<comment type="subcellular location">
    <subcellularLocation>
        <location evidence="2">Chromosome</location>
        <location evidence="2">Centromere</location>
    </subcellularLocation>
    <subcellularLocation>
        <location evidence="1">Nucleus</location>
    </subcellularLocation>
</comment>
<comment type="similarity">
    <text evidence="3">Belongs to the CENP-I/CTF3 family.</text>
</comment>
<dbReference type="PANTHER" id="PTHR48208:SF2">
    <property type="entry name" value="CENTROMERE PROTEIN I"/>
    <property type="match status" value="1"/>
</dbReference>
<proteinExistence type="inferred from homology"/>
<dbReference type="InterPro" id="IPR016024">
    <property type="entry name" value="ARM-type_fold"/>
</dbReference>
<dbReference type="GO" id="GO:0000939">
    <property type="term" value="C:inner kinetochore"/>
    <property type="evidence" value="ECO:0007669"/>
    <property type="project" value="TreeGrafter"/>
</dbReference>
<dbReference type="GO" id="GO:0034080">
    <property type="term" value="P:CENP-A containing chromatin assembly"/>
    <property type="evidence" value="ECO:0007669"/>
    <property type="project" value="TreeGrafter"/>
</dbReference>
<evidence type="ECO:0000256" key="1">
    <source>
        <dbReference type="ARBA" id="ARBA00004123"/>
    </source>
</evidence>
<dbReference type="RefSeq" id="XP_013331997.1">
    <property type="nucleotide sequence ID" value="XM_013476543.1"/>
</dbReference>
<evidence type="ECO:0000256" key="5">
    <source>
        <dbReference type="ARBA" id="ARBA00023242"/>
    </source>
</evidence>
<organism evidence="7 8">
    <name type="scientific">Rasamsonia emersonii (strain ATCC 16479 / CBS 393.64 / IMI 116815)</name>
    <dbReference type="NCBI Taxonomy" id="1408163"/>
    <lineage>
        <taxon>Eukaryota</taxon>
        <taxon>Fungi</taxon>
        <taxon>Dikarya</taxon>
        <taxon>Ascomycota</taxon>
        <taxon>Pezizomycotina</taxon>
        <taxon>Eurotiomycetes</taxon>
        <taxon>Eurotiomycetidae</taxon>
        <taxon>Eurotiales</taxon>
        <taxon>Trichocomaceae</taxon>
        <taxon>Rasamsonia</taxon>
    </lineage>
</organism>
<dbReference type="Pfam" id="PF07778">
    <property type="entry name" value="CENP-I"/>
    <property type="match status" value="1"/>
</dbReference>
<name>A0A0F4Z4X8_RASE3</name>
<evidence type="ECO:0000313" key="8">
    <source>
        <dbReference type="Proteomes" id="UP000053958"/>
    </source>
</evidence>
<keyword evidence="6" id="KW-0137">Centromere</keyword>
<dbReference type="STRING" id="1408163.A0A0F4Z4X8"/>
<dbReference type="SUPFAM" id="SSF48371">
    <property type="entry name" value="ARM repeat"/>
    <property type="match status" value="1"/>
</dbReference>